<comment type="caution">
    <text evidence="14">The sequence shown here is derived from an EMBL/GenBank/DDBJ whole genome shotgun (WGS) entry which is preliminary data.</text>
</comment>
<name>A0AA36IDJ1_9DINO</name>
<feature type="transmembrane region" description="Helical" evidence="11">
    <location>
        <begin position="59"/>
        <end position="76"/>
    </location>
</feature>
<comment type="subcellular location">
    <subcellularLocation>
        <location evidence="1">Cell membrane</location>
        <topology evidence="1">Multi-pass membrane protein</topology>
    </subcellularLocation>
</comment>
<evidence type="ECO:0000256" key="2">
    <source>
        <dbReference type="ARBA" id="ARBA00022448"/>
    </source>
</evidence>
<dbReference type="EMBL" id="CAUJNA010001240">
    <property type="protein sequence ID" value="CAJ1385479.1"/>
    <property type="molecule type" value="Genomic_DNA"/>
</dbReference>
<dbReference type="InterPro" id="IPR006153">
    <property type="entry name" value="Cation/H_exchanger_TM"/>
</dbReference>
<evidence type="ECO:0000256" key="5">
    <source>
        <dbReference type="ARBA" id="ARBA00022989"/>
    </source>
</evidence>
<evidence type="ECO:0000313" key="14">
    <source>
        <dbReference type="EMBL" id="CAJ1385479.1"/>
    </source>
</evidence>
<dbReference type="Gene3D" id="6.10.140.1330">
    <property type="match status" value="1"/>
</dbReference>
<keyword evidence="4 11" id="KW-0812">Transmembrane</keyword>
<evidence type="ECO:0000256" key="7">
    <source>
        <dbReference type="ARBA" id="ARBA00023065"/>
    </source>
</evidence>
<dbReference type="Proteomes" id="UP001178507">
    <property type="component" value="Unassembled WGS sequence"/>
</dbReference>
<feature type="signal peptide" evidence="12">
    <location>
        <begin position="1"/>
        <end position="26"/>
    </location>
</feature>
<keyword evidence="8 11" id="KW-0472">Membrane</keyword>
<feature type="non-terminal residue" evidence="14">
    <location>
        <position position="872"/>
    </location>
</feature>
<sequence>EEETSVLAMGLLRWLLVAGHLLLALAATETAATTAAPHTGTDSHGVDTSHDSHAVHSHPHVALLFPFVSMLLGIMLTHLGSRWSFLASIPYTVSLLIVGVFLGLFHVETSGGLGTLSESMTLWMAIDPHLLLFGFLPVLLFGDAMSIVWHDFQRTAAQCAILAGPGVLIGTALMFVVAKFIFPYGWTAYECAAFGSVLAATDPVAVVGLLKEMGASRVLTMQIAGESLLNDGVAIVVWLVFYDFMKGEEAGAGIILVRFLQLAAGGILFGAVCGLIGARWMSLASDRLVHTDSLVQVALTITIAYISFFVGENELKVSGVLATIFAALMISKYATPLVVHKDGLGAVWHAMEYFGNTVLFTLCGVFSYESCKKVEWADFGWLIMLYLLATMARGLMIGMLWPLVNFAGGSDVTRTTWKECLVMTWGGLRGAVGLALALSMRNLLIQQGKEYTANLMVFFVSGFATLTLLVNATTCSALLQALELTKPPEAQIVILSTLRKLLVSISKKAFTDSLAQDGRFKAVQAAELDSLLEHLESEHHDGKHRDHHEEDSLSNMAAINLEGANEDQEAIDQLQVALEEEELKQEPAAETGTTPQAAEGEEKAKSKEHWWWGFEEVQPAQIQKGGPSSVFEKRFGFAVRGTHQERVVYRKLYLSMLRAEYIRLMDCGMLPIRAEGAELLLGSVDAADDFAALGLSDWKILQPQLLKRRGSILVKVREMLSPYFAFAPVTVSGGLSFDLFTVVAFIDAHHTVCHRLMKSDGLSGDAREDVINEACAELESAHTMLKDNHIGAPQISKVRTMQLATMLFEVQKDQVMRWQQQGVISDKETEELLHNVKHGLDHSEETLKKKVLNKIAKARETMMGKRLLVDTE</sequence>
<evidence type="ECO:0000256" key="10">
    <source>
        <dbReference type="SAM" id="MobiDB-lite"/>
    </source>
</evidence>
<proteinExistence type="predicted"/>
<keyword evidence="6" id="KW-0915">Sodium</keyword>
<feature type="transmembrane region" description="Helical" evidence="11">
    <location>
        <begin position="83"/>
        <end position="107"/>
    </location>
</feature>
<dbReference type="AlphaFoldDB" id="A0AA36IDJ1"/>
<dbReference type="GO" id="GO:0015386">
    <property type="term" value="F:potassium:proton antiporter activity"/>
    <property type="evidence" value="ECO:0007669"/>
    <property type="project" value="TreeGrafter"/>
</dbReference>
<evidence type="ECO:0000256" key="6">
    <source>
        <dbReference type="ARBA" id="ARBA00023053"/>
    </source>
</evidence>
<dbReference type="PANTHER" id="PTHR10110:SF86">
    <property type="entry name" value="SODIUM_HYDROGEN EXCHANGER 7"/>
    <property type="match status" value="1"/>
</dbReference>
<feature type="transmembrane region" description="Helical" evidence="11">
    <location>
        <begin position="161"/>
        <end position="182"/>
    </location>
</feature>
<feature type="transmembrane region" description="Helical" evidence="11">
    <location>
        <begin position="421"/>
        <end position="439"/>
    </location>
</feature>
<keyword evidence="9" id="KW-0739">Sodium transport</keyword>
<dbReference type="InterPro" id="IPR018422">
    <property type="entry name" value="Cation/H_exchanger_CPA1"/>
</dbReference>
<evidence type="ECO:0000256" key="11">
    <source>
        <dbReference type="SAM" id="Phobius"/>
    </source>
</evidence>
<feature type="region of interest" description="Disordered" evidence="10">
    <location>
        <begin position="582"/>
        <end position="602"/>
    </location>
</feature>
<evidence type="ECO:0000256" key="12">
    <source>
        <dbReference type="SAM" id="SignalP"/>
    </source>
</evidence>
<dbReference type="GO" id="GO:0051453">
    <property type="term" value="P:regulation of intracellular pH"/>
    <property type="evidence" value="ECO:0007669"/>
    <property type="project" value="TreeGrafter"/>
</dbReference>
<feature type="transmembrane region" description="Helical" evidence="11">
    <location>
        <begin position="293"/>
        <end position="310"/>
    </location>
</feature>
<accession>A0AA36IDJ1</accession>
<keyword evidence="12" id="KW-0732">Signal</keyword>
<evidence type="ECO:0000259" key="13">
    <source>
        <dbReference type="Pfam" id="PF00999"/>
    </source>
</evidence>
<dbReference type="Pfam" id="PF00999">
    <property type="entry name" value="Na_H_Exchanger"/>
    <property type="match status" value="1"/>
</dbReference>
<dbReference type="GO" id="GO:0005886">
    <property type="term" value="C:plasma membrane"/>
    <property type="evidence" value="ECO:0007669"/>
    <property type="project" value="UniProtKB-SubCell"/>
</dbReference>
<keyword evidence="15" id="KW-1185">Reference proteome</keyword>
<feature type="domain" description="Cation/H+ exchanger transmembrane" evidence="13">
    <location>
        <begin position="84"/>
        <end position="479"/>
    </location>
</feature>
<feature type="transmembrane region" description="Helical" evidence="11">
    <location>
        <begin position="227"/>
        <end position="244"/>
    </location>
</feature>
<evidence type="ECO:0000313" key="15">
    <source>
        <dbReference type="Proteomes" id="UP001178507"/>
    </source>
</evidence>
<feature type="transmembrane region" description="Helical" evidence="11">
    <location>
        <begin position="379"/>
        <end position="401"/>
    </location>
</feature>
<feature type="transmembrane region" description="Helical" evidence="11">
    <location>
        <begin position="317"/>
        <end position="334"/>
    </location>
</feature>
<feature type="transmembrane region" description="Helical" evidence="11">
    <location>
        <begin position="256"/>
        <end position="281"/>
    </location>
</feature>
<dbReference type="PANTHER" id="PTHR10110">
    <property type="entry name" value="SODIUM/HYDROGEN EXCHANGER"/>
    <property type="match status" value="1"/>
</dbReference>
<reference evidence="14" key="1">
    <citation type="submission" date="2023-08" db="EMBL/GenBank/DDBJ databases">
        <authorList>
            <person name="Chen Y."/>
            <person name="Shah S."/>
            <person name="Dougan E. K."/>
            <person name="Thang M."/>
            <person name="Chan C."/>
        </authorList>
    </citation>
    <scope>NUCLEOTIDE SEQUENCE</scope>
</reference>
<organism evidence="14 15">
    <name type="scientific">Effrenium voratum</name>
    <dbReference type="NCBI Taxonomy" id="2562239"/>
    <lineage>
        <taxon>Eukaryota</taxon>
        <taxon>Sar</taxon>
        <taxon>Alveolata</taxon>
        <taxon>Dinophyceae</taxon>
        <taxon>Suessiales</taxon>
        <taxon>Symbiodiniaceae</taxon>
        <taxon>Effrenium</taxon>
    </lineage>
</organism>
<evidence type="ECO:0000256" key="1">
    <source>
        <dbReference type="ARBA" id="ARBA00004651"/>
    </source>
</evidence>
<protein>
    <recommendedName>
        <fullName evidence="13">Cation/H+ exchanger transmembrane domain-containing protein</fullName>
    </recommendedName>
</protein>
<keyword evidence="5 11" id="KW-1133">Transmembrane helix</keyword>
<feature type="transmembrane region" description="Helical" evidence="11">
    <location>
        <begin position="451"/>
        <end position="470"/>
    </location>
</feature>
<dbReference type="GO" id="GO:0098719">
    <property type="term" value="P:sodium ion import across plasma membrane"/>
    <property type="evidence" value="ECO:0007669"/>
    <property type="project" value="TreeGrafter"/>
</dbReference>
<evidence type="ECO:0000256" key="9">
    <source>
        <dbReference type="ARBA" id="ARBA00023201"/>
    </source>
</evidence>
<keyword evidence="7" id="KW-0406">Ion transport</keyword>
<gene>
    <name evidence="14" type="ORF">EVOR1521_LOCUS12080</name>
</gene>
<keyword evidence="2" id="KW-0813">Transport</keyword>
<feature type="chain" id="PRO_5041435520" description="Cation/H+ exchanger transmembrane domain-containing protein" evidence="12">
    <location>
        <begin position="27"/>
        <end position="872"/>
    </location>
</feature>
<evidence type="ECO:0000256" key="4">
    <source>
        <dbReference type="ARBA" id="ARBA00022692"/>
    </source>
</evidence>
<feature type="transmembrane region" description="Helical" evidence="11">
    <location>
        <begin position="130"/>
        <end position="149"/>
    </location>
</feature>
<evidence type="ECO:0000256" key="8">
    <source>
        <dbReference type="ARBA" id="ARBA00023136"/>
    </source>
</evidence>
<evidence type="ECO:0000256" key="3">
    <source>
        <dbReference type="ARBA" id="ARBA00022475"/>
    </source>
</evidence>
<feature type="transmembrane region" description="Helical" evidence="11">
    <location>
        <begin position="346"/>
        <end position="367"/>
    </location>
</feature>
<dbReference type="GO" id="GO:0015385">
    <property type="term" value="F:sodium:proton antiporter activity"/>
    <property type="evidence" value="ECO:0007669"/>
    <property type="project" value="InterPro"/>
</dbReference>
<keyword evidence="3" id="KW-1003">Cell membrane</keyword>